<evidence type="ECO:0000313" key="1">
    <source>
        <dbReference type="EMBL" id="SHK76666.1"/>
    </source>
</evidence>
<accession>A0A1M6V5U5</accession>
<dbReference type="AlphaFoldDB" id="A0A1M6V5U5"/>
<sequence>MLPLFTFRLAKVMILLSRILVVRFWICNSFSSCINRLVQAATILYSSHFLSTILE</sequence>
<evidence type="ECO:0000313" key="2">
    <source>
        <dbReference type="Proteomes" id="UP000185812"/>
    </source>
</evidence>
<organism evidence="1 2">
    <name type="scientific">Rhodothermus profundi</name>
    <dbReference type="NCBI Taxonomy" id="633813"/>
    <lineage>
        <taxon>Bacteria</taxon>
        <taxon>Pseudomonadati</taxon>
        <taxon>Rhodothermota</taxon>
        <taxon>Rhodothermia</taxon>
        <taxon>Rhodothermales</taxon>
        <taxon>Rhodothermaceae</taxon>
        <taxon>Rhodothermus</taxon>
    </lineage>
</organism>
<proteinExistence type="predicted"/>
<keyword evidence="2" id="KW-1185">Reference proteome</keyword>
<dbReference type="Proteomes" id="UP000185812">
    <property type="component" value="Unassembled WGS sequence"/>
</dbReference>
<protein>
    <submittedName>
        <fullName evidence="1">Uncharacterized protein</fullName>
    </submittedName>
</protein>
<dbReference type="EMBL" id="FRAU01000006">
    <property type="protein sequence ID" value="SHK76666.1"/>
    <property type="molecule type" value="Genomic_DNA"/>
</dbReference>
<reference evidence="2" key="1">
    <citation type="submission" date="2016-11" db="EMBL/GenBank/DDBJ databases">
        <authorList>
            <person name="Varghese N."/>
            <person name="Submissions S."/>
        </authorList>
    </citation>
    <scope>NUCLEOTIDE SEQUENCE [LARGE SCALE GENOMIC DNA]</scope>
    <source>
        <strain evidence="2">DSM 22212</strain>
    </source>
</reference>
<gene>
    <name evidence="1" type="ORF">SAMN04488087_1908</name>
</gene>
<dbReference type="STRING" id="633813.SAMN04488087_1908"/>
<name>A0A1M6V5U5_9BACT</name>